<dbReference type="InterPro" id="IPR009052">
    <property type="entry name" value="DNA_pol_III_theta_bac"/>
</dbReference>
<dbReference type="Pfam" id="PF06440">
    <property type="entry name" value="DNA_pol3_theta"/>
    <property type="match status" value="1"/>
</dbReference>
<name>A0ABQ1G824_9GAMM</name>
<evidence type="ECO:0000313" key="2">
    <source>
        <dbReference type="Proteomes" id="UP000627464"/>
    </source>
</evidence>
<evidence type="ECO:0008006" key="3">
    <source>
        <dbReference type="Google" id="ProtNLM"/>
    </source>
</evidence>
<dbReference type="SUPFAM" id="SSF46575">
    <property type="entry name" value="DNA polymerase III theta subunit-like"/>
    <property type="match status" value="1"/>
</dbReference>
<comment type="caution">
    <text evidence="1">The sequence shown here is derived from an EMBL/GenBank/DDBJ whole genome shotgun (WGS) entry which is preliminary data.</text>
</comment>
<dbReference type="RefSeq" id="WP_229746396.1">
    <property type="nucleotide sequence ID" value="NZ_BMFZ01000003.1"/>
</dbReference>
<dbReference type="InterPro" id="IPR036745">
    <property type="entry name" value="PolIII_theta_sf"/>
</dbReference>
<proteinExistence type="predicted"/>
<accession>A0ABQ1G824</accession>
<dbReference type="EMBL" id="BMFZ01000003">
    <property type="protein sequence ID" value="GGA38586.1"/>
    <property type="molecule type" value="Genomic_DNA"/>
</dbReference>
<reference evidence="2" key="1">
    <citation type="journal article" date="2019" name="Int. J. Syst. Evol. Microbiol.">
        <title>The Global Catalogue of Microorganisms (GCM) 10K type strain sequencing project: providing services to taxonomists for standard genome sequencing and annotation.</title>
        <authorList>
            <consortium name="The Broad Institute Genomics Platform"/>
            <consortium name="The Broad Institute Genome Sequencing Center for Infectious Disease"/>
            <person name="Wu L."/>
            <person name="Ma J."/>
        </authorList>
    </citation>
    <scope>NUCLEOTIDE SEQUENCE [LARGE SCALE GENOMIC DNA]</scope>
    <source>
        <strain evidence="2">CGMCC 1.12806</strain>
    </source>
</reference>
<protein>
    <recommendedName>
        <fullName evidence="3">DNA polymerase III subunit theta</fullName>
    </recommendedName>
</protein>
<keyword evidence="2" id="KW-1185">Reference proteome</keyword>
<dbReference type="Gene3D" id="1.20.58.250">
    <property type="entry name" value="DNA polymerase III-theta"/>
    <property type="match status" value="1"/>
</dbReference>
<dbReference type="Proteomes" id="UP000627464">
    <property type="component" value="Unassembled WGS sequence"/>
</dbReference>
<gene>
    <name evidence="1" type="ORF">GCM10011328_11790</name>
</gene>
<organism evidence="1 2">
    <name type="scientific">Hafnia psychrotolerans</name>
    <dbReference type="NCBI Taxonomy" id="1477018"/>
    <lineage>
        <taxon>Bacteria</taxon>
        <taxon>Pseudomonadati</taxon>
        <taxon>Pseudomonadota</taxon>
        <taxon>Gammaproteobacteria</taxon>
        <taxon>Enterobacterales</taxon>
        <taxon>Hafniaceae</taxon>
        <taxon>Hafnia</taxon>
    </lineage>
</organism>
<sequence>MPVLAEIIERAQPEHLLKYFRERFAHHRAKKAMLGKMDVEQPK</sequence>
<evidence type="ECO:0000313" key="1">
    <source>
        <dbReference type="EMBL" id="GGA38586.1"/>
    </source>
</evidence>